<dbReference type="Pfam" id="PF12973">
    <property type="entry name" value="Cupin_7"/>
    <property type="match status" value="1"/>
</dbReference>
<name>A0ABS5DT22_9BURK</name>
<dbReference type="RefSeq" id="WP_210806008.1">
    <property type="nucleotide sequence ID" value="NZ_JAGQDG010000001.1"/>
</dbReference>
<sequence>MLKRITAALALTAVATLAQAQDGHVFKLDQVAWQPAGLKGAEMAVLWGDEAKGNAVWAFRLQPGVAIPPHLHTKDYWGFAIQGQWAHIDGHGHTVVTGQDAFVRIRANELHADRCVGPQACINIIQFDGSRDIVFPEAPKKAP</sequence>
<organism evidence="3 4">
    <name type="scientific">Ideonella paludis</name>
    <dbReference type="NCBI Taxonomy" id="1233411"/>
    <lineage>
        <taxon>Bacteria</taxon>
        <taxon>Pseudomonadati</taxon>
        <taxon>Pseudomonadota</taxon>
        <taxon>Betaproteobacteria</taxon>
        <taxon>Burkholderiales</taxon>
        <taxon>Sphaerotilaceae</taxon>
        <taxon>Ideonella</taxon>
    </lineage>
</organism>
<dbReference type="InterPro" id="IPR014710">
    <property type="entry name" value="RmlC-like_jellyroll"/>
</dbReference>
<accession>A0ABS5DT22</accession>
<comment type="caution">
    <text evidence="3">The sequence shown here is derived from an EMBL/GenBank/DDBJ whole genome shotgun (WGS) entry which is preliminary data.</text>
</comment>
<dbReference type="EMBL" id="JAGQDG010000001">
    <property type="protein sequence ID" value="MBQ0934295.1"/>
    <property type="molecule type" value="Genomic_DNA"/>
</dbReference>
<keyword evidence="4" id="KW-1185">Reference proteome</keyword>
<keyword evidence="1" id="KW-0732">Signal</keyword>
<dbReference type="InterPro" id="IPR025979">
    <property type="entry name" value="ChrR-like_cupin_dom"/>
</dbReference>
<proteinExistence type="predicted"/>
<dbReference type="Proteomes" id="UP000672097">
    <property type="component" value="Unassembled WGS sequence"/>
</dbReference>
<dbReference type="Gene3D" id="2.60.120.10">
    <property type="entry name" value="Jelly Rolls"/>
    <property type="match status" value="1"/>
</dbReference>
<feature type="signal peptide" evidence="1">
    <location>
        <begin position="1"/>
        <end position="20"/>
    </location>
</feature>
<protein>
    <recommendedName>
        <fullName evidence="2">ChrR-like cupin domain-containing protein</fullName>
    </recommendedName>
</protein>
<gene>
    <name evidence="3" type="ORF">KAK11_03065</name>
</gene>
<evidence type="ECO:0000313" key="4">
    <source>
        <dbReference type="Proteomes" id="UP000672097"/>
    </source>
</evidence>
<feature type="chain" id="PRO_5046897917" description="ChrR-like cupin domain-containing protein" evidence="1">
    <location>
        <begin position="21"/>
        <end position="143"/>
    </location>
</feature>
<reference evidence="3 4" key="1">
    <citation type="submission" date="2021-04" db="EMBL/GenBank/DDBJ databases">
        <title>The genome sequence of type strain Ideonella paludis KCTC 32238.</title>
        <authorList>
            <person name="Liu Y."/>
        </authorList>
    </citation>
    <scope>NUCLEOTIDE SEQUENCE [LARGE SCALE GENOMIC DNA]</scope>
    <source>
        <strain evidence="3 4">KCTC 32238</strain>
    </source>
</reference>
<dbReference type="InterPro" id="IPR011051">
    <property type="entry name" value="RmlC_Cupin_sf"/>
</dbReference>
<feature type="domain" description="ChrR-like cupin" evidence="2">
    <location>
        <begin position="24"/>
        <end position="113"/>
    </location>
</feature>
<evidence type="ECO:0000256" key="1">
    <source>
        <dbReference type="SAM" id="SignalP"/>
    </source>
</evidence>
<evidence type="ECO:0000313" key="3">
    <source>
        <dbReference type="EMBL" id="MBQ0934295.1"/>
    </source>
</evidence>
<evidence type="ECO:0000259" key="2">
    <source>
        <dbReference type="Pfam" id="PF12973"/>
    </source>
</evidence>
<dbReference type="SUPFAM" id="SSF51182">
    <property type="entry name" value="RmlC-like cupins"/>
    <property type="match status" value="1"/>
</dbReference>